<comment type="catalytic activity">
    <reaction evidence="10">
        <text>an acyl phosphate + sn-glycerol 3-phosphate = a 1-acyl-sn-glycero-3-phosphate + phosphate</text>
        <dbReference type="Rhea" id="RHEA:34075"/>
        <dbReference type="ChEBI" id="CHEBI:43474"/>
        <dbReference type="ChEBI" id="CHEBI:57597"/>
        <dbReference type="ChEBI" id="CHEBI:57970"/>
        <dbReference type="ChEBI" id="CHEBI:59918"/>
        <dbReference type="EC" id="2.3.1.275"/>
    </reaction>
</comment>
<dbReference type="Pfam" id="PF02660">
    <property type="entry name" value="G3P_acyltransf"/>
    <property type="match status" value="1"/>
</dbReference>
<keyword evidence="11" id="KW-0012">Acyltransferase</keyword>
<proteinExistence type="inferred from homology"/>
<keyword evidence="9 10" id="KW-1208">Phospholipid metabolism</keyword>
<evidence type="ECO:0000256" key="2">
    <source>
        <dbReference type="ARBA" id="ARBA00022516"/>
    </source>
</evidence>
<comment type="subunit">
    <text evidence="10">Probably interacts with PlsX.</text>
</comment>
<comment type="subcellular location">
    <subcellularLocation>
        <location evidence="10">Cell membrane</location>
        <topology evidence="10">Multi-pass membrane protein</topology>
    </subcellularLocation>
</comment>
<evidence type="ECO:0000256" key="7">
    <source>
        <dbReference type="ARBA" id="ARBA00023136"/>
    </source>
</evidence>
<accession>A0A2W5KHT0</accession>
<dbReference type="EMBL" id="QFPN01000005">
    <property type="protein sequence ID" value="PZQ15028.1"/>
    <property type="molecule type" value="Genomic_DNA"/>
</dbReference>
<dbReference type="NCBIfam" id="TIGR00023">
    <property type="entry name" value="glycerol-3-phosphate 1-O-acyltransferase PlsY"/>
    <property type="match status" value="1"/>
</dbReference>
<protein>
    <recommendedName>
        <fullName evidence="10">Glycerol-3-phosphate acyltransferase</fullName>
    </recommendedName>
    <alternativeName>
        <fullName evidence="10">Acyl-PO4 G3P acyltransferase</fullName>
    </alternativeName>
    <alternativeName>
        <fullName evidence="10">Acyl-phosphate--glycerol-3-phosphate acyltransferase</fullName>
    </alternativeName>
    <alternativeName>
        <fullName evidence="10">G3P acyltransferase</fullName>
        <shortName evidence="10">GPAT</shortName>
        <ecNumber evidence="10">2.3.1.275</ecNumber>
    </alternativeName>
    <alternativeName>
        <fullName evidence="10">Lysophosphatidic acid synthase</fullName>
        <shortName evidence="10">LPA synthase</shortName>
    </alternativeName>
</protein>
<feature type="transmembrane region" description="Helical" evidence="10">
    <location>
        <begin position="106"/>
        <end position="130"/>
    </location>
</feature>
<evidence type="ECO:0000256" key="10">
    <source>
        <dbReference type="HAMAP-Rule" id="MF_01043"/>
    </source>
</evidence>
<evidence type="ECO:0000313" key="12">
    <source>
        <dbReference type="Proteomes" id="UP000249577"/>
    </source>
</evidence>
<gene>
    <name evidence="10 11" type="primary">plsY</name>
    <name evidence="11" type="ORF">DI565_11400</name>
</gene>
<dbReference type="PANTHER" id="PTHR30309:SF0">
    <property type="entry name" value="GLYCEROL-3-PHOSPHATE ACYLTRANSFERASE-RELATED"/>
    <property type="match status" value="1"/>
</dbReference>
<dbReference type="UniPathway" id="UPA00085"/>
<feature type="transmembrane region" description="Helical" evidence="10">
    <location>
        <begin position="79"/>
        <end position="100"/>
    </location>
</feature>
<evidence type="ECO:0000256" key="3">
    <source>
        <dbReference type="ARBA" id="ARBA00022679"/>
    </source>
</evidence>
<evidence type="ECO:0000256" key="6">
    <source>
        <dbReference type="ARBA" id="ARBA00023098"/>
    </source>
</evidence>
<evidence type="ECO:0000256" key="9">
    <source>
        <dbReference type="ARBA" id="ARBA00023264"/>
    </source>
</evidence>
<dbReference type="GO" id="GO:0043772">
    <property type="term" value="F:acyl-phosphate glycerol-3-phosphate acyltransferase activity"/>
    <property type="evidence" value="ECO:0007669"/>
    <property type="project" value="UniProtKB-UniRule"/>
</dbReference>
<comment type="pathway">
    <text evidence="10">Lipid metabolism; phospholipid metabolism.</text>
</comment>
<name>A0A2W5KHT0_ANCNO</name>
<dbReference type="AlphaFoldDB" id="A0A2W5KHT0"/>
<keyword evidence="4 10" id="KW-0812">Transmembrane</keyword>
<reference evidence="11 12" key="1">
    <citation type="submission" date="2017-08" db="EMBL/GenBank/DDBJ databases">
        <title>Infants hospitalized years apart are colonized by the same room-sourced microbial strains.</title>
        <authorList>
            <person name="Brooks B."/>
            <person name="Olm M.R."/>
            <person name="Firek B.A."/>
            <person name="Baker R."/>
            <person name="Thomas B.C."/>
            <person name="Morowitz M.J."/>
            <person name="Banfield J.F."/>
        </authorList>
    </citation>
    <scope>NUCLEOTIDE SEQUENCE [LARGE SCALE GENOMIC DNA]</scope>
    <source>
        <strain evidence="11">S2_005_003_R2_43</strain>
    </source>
</reference>
<keyword evidence="5 10" id="KW-1133">Transmembrane helix</keyword>
<evidence type="ECO:0000313" key="11">
    <source>
        <dbReference type="EMBL" id="PZQ15028.1"/>
    </source>
</evidence>
<dbReference type="InterPro" id="IPR003811">
    <property type="entry name" value="G3P_acylTferase_PlsY"/>
</dbReference>
<comment type="caution">
    <text evidence="10">Lacks conserved residue(s) required for the propagation of feature annotation.</text>
</comment>
<comment type="caution">
    <text evidence="11">The sequence shown here is derived from an EMBL/GenBank/DDBJ whole genome shotgun (WGS) entry which is preliminary data.</text>
</comment>
<keyword evidence="1 10" id="KW-1003">Cell membrane</keyword>
<keyword evidence="6 10" id="KW-0443">Lipid metabolism</keyword>
<dbReference type="SMART" id="SM01207">
    <property type="entry name" value="G3P_acyltransf"/>
    <property type="match status" value="1"/>
</dbReference>
<dbReference type="Proteomes" id="UP000249577">
    <property type="component" value="Unassembled WGS sequence"/>
</dbReference>
<comment type="function">
    <text evidence="10">Catalyzes the transfer of an acyl group from acyl-phosphate (acyl-PO(4)) to glycerol-3-phosphate (G3P) to form lysophosphatidic acid (LPA). This enzyme utilizes acyl-phosphate as fatty acyl donor, but not acyl-CoA or acyl-ACP.</text>
</comment>
<comment type="similarity">
    <text evidence="10">Belongs to the PlsY family.</text>
</comment>
<organism evidence="11 12">
    <name type="scientific">Ancylobacter novellus</name>
    <name type="common">Thiobacillus novellus</name>
    <dbReference type="NCBI Taxonomy" id="921"/>
    <lineage>
        <taxon>Bacteria</taxon>
        <taxon>Pseudomonadati</taxon>
        <taxon>Pseudomonadota</taxon>
        <taxon>Alphaproteobacteria</taxon>
        <taxon>Hyphomicrobiales</taxon>
        <taxon>Xanthobacteraceae</taxon>
        <taxon>Ancylobacter</taxon>
    </lineage>
</organism>
<keyword evidence="7 10" id="KW-0472">Membrane</keyword>
<dbReference type="PANTHER" id="PTHR30309">
    <property type="entry name" value="INNER MEMBRANE PROTEIN YGIH"/>
    <property type="match status" value="1"/>
</dbReference>
<dbReference type="HAMAP" id="MF_01043">
    <property type="entry name" value="PlsY"/>
    <property type="match status" value="1"/>
</dbReference>
<keyword evidence="2 10" id="KW-0444">Lipid biosynthesis</keyword>
<sequence length="202" mass="20576">MTSLLLAAVLGYLLGSIPFGVIVTRAAGAGDLRKIGSGNIGTTNVLRTGRKGLAALTLLGDMLKATAAVLLARHFWGETAGLVAGAAAFFGHVFPVWLKFRGGKGVATYLGALIGAFWPVALAFAAIWIAVAKITKYSSASALAASLAAPILLAVFADRTTALAFAGLAVALWALHHENIGRLIAGRESRIGQKSAAPGGQG</sequence>
<evidence type="ECO:0000256" key="1">
    <source>
        <dbReference type="ARBA" id="ARBA00022475"/>
    </source>
</evidence>
<keyword evidence="8 10" id="KW-0594">Phospholipid biosynthesis</keyword>
<dbReference type="GO" id="GO:0008654">
    <property type="term" value="P:phospholipid biosynthetic process"/>
    <property type="evidence" value="ECO:0007669"/>
    <property type="project" value="UniProtKB-UniRule"/>
</dbReference>
<dbReference type="EC" id="2.3.1.275" evidence="10"/>
<evidence type="ECO:0000256" key="4">
    <source>
        <dbReference type="ARBA" id="ARBA00022692"/>
    </source>
</evidence>
<evidence type="ECO:0000256" key="5">
    <source>
        <dbReference type="ARBA" id="ARBA00022989"/>
    </source>
</evidence>
<evidence type="ECO:0000256" key="8">
    <source>
        <dbReference type="ARBA" id="ARBA00023209"/>
    </source>
</evidence>
<keyword evidence="3 10" id="KW-0808">Transferase</keyword>
<dbReference type="GO" id="GO:0005886">
    <property type="term" value="C:plasma membrane"/>
    <property type="evidence" value="ECO:0007669"/>
    <property type="project" value="UniProtKB-SubCell"/>
</dbReference>